<dbReference type="NCBIfam" id="TIGR01782">
    <property type="entry name" value="TonB-Xanth-Caul"/>
    <property type="match status" value="1"/>
</dbReference>
<dbReference type="PANTHER" id="PTHR40980:SF3">
    <property type="entry name" value="TONB-DEPENDENT RECEPTOR-LIKE BETA-BARREL DOMAIN-CONTAINING PROTEIN"/>
    <property type="match status" value="1"/>
</dbReference>
<feature type="domain" description="TonB-dependent receptor plug" evidence="12">
    <location>
        <begin position="68"/>
        <end position="169"/>
    </location>
</feature>
<accession>A0ABS7BSD4</accession>
<dbReference type="SUPFAM" id="SSF56935">
    <property type="entry name" value="Porins"/>
    <property type="match status" value="1"/>
</dbReference>
<protein>
    <submittedName>
        <fullName evidence="13">TonB-dependent receptor</fullName>
    </submittedName>
</protein>
<feature type="signal peptide" evidence="10">
    <location>
        <begin position="1"/>
        <end position="22"/>
    </location>
</feature>
<dbReference type="InterPro" id="IPR000531">
    <property type="entry name" value="Beta-barrel_TonB"/>
</dbReference>
<dbReference type="Gene3D" id="2.170.130.10">
    <property type="entry name" value="TonB-dependent receptor, plug domain"/>
    <property type="match status" value="1"/>
</dbReference>
<dbReference type="Pfam" id="PF07715">
    <property type="entry name" value="Plug"/>
    <property type="match status" value="1"/>
</dbReference>
<name>A0ABS7BSD4_9SPHN</name>
<evidence type="ECO:0000256" key="5">
    <source>
        <dbReference type="ARBA" id="ARBA00023077"/>
    </source>
</evidence>
<feature type="domain" description="TonB-dependent receptor-like beta-barrel" evidence="11">
    <location>
        <begin position="451"/>
        <end position="878"/>
    </location>
</feature>
<evidence type="ECO:0000256" key="4">
    <source>
        <dbReference type="ARBA" id="ARBA00022692"/>
    </source>
</evidence>
<gene>
    <name evidence="13" type="ORF">KZ820_17375</name>
</gene>
<keyword evidence="4 8" id="KW-0812">Transmembrane</keyword>
<evidence type="ECO:0000256" key="7">
    <source>
        <dbReference type="ARBA" id="ARBA00023237"/>
    </source>
</evidence>
<dbReference type="Gene3D" id="2.40.170.20">
    <property type="entry name" value="TonB-dependent receptor, beta-barrel domain"/>
    <property type="match status" value="1"/>
</dbReference>
<proteinExistence type="inferred from homology"/>
<organism evidence="13 14">
    <name type="scientific">Sphingomonas citri</name>
    <dbReference type="NCBI Taxonomy" id="2862499"/>
    <lineage>
        <taxon>Bacteria</taxon>
        <taxon>Pseudomonadati</taxon>
        <taxon>Pseudomonadota</taxon>
        <taxon>Alphaproteobacteria</taxon>
        <taxon>Sphingomonadales</taxon>
        <taxon>Sphingomonadaceae</taxon>
        <taxon>Sphingomonas</taxon>
    </lineage>
</organism>
<comment type="caution">
    <text evidence="13">The sequence shown here is derived from an EMBL/GenBank/DDBJ whole genome shotgun (WGS) entry which is preliminary data.</text>
</comment>
<keyword evidence="3 8" id="KW-1134">Transmembrane beta strand</keyword>
<evidence type="ECO:0000256" key="2">
    <source>
        <dbReference type="ARBA" id="ARBA00022448"/>
    </source>
</evidence>
<dbReference type="InterPro" id="IPR037066">
    <property type="entry name" value="Plug_dom_sf"/>
</dbReference>
<keyword evidence="13" id="KW-0675">Receptor</keyword>
<evidence type="ECO:0000256" key="1">
    <source>
        <dbReference type="ARBA" id="ARBA00004571"/>
    </source>
</evidence>
<keyword evidence="10" id="KW-0732">Signal</keyword>
<dbReference type="InterPro" id="IPR012910">
    <property type="entry name" value="Plug_dom"/>
</dbReference>
<dbReference type="RefSeq" id="WP_219750026.1">
    <property type="nucleotide sequence ID" value="NZ_JAHXZN010000008.1"/>
</dbReference>
<sequence>MRTSWLLSVSALSVVVAPVARAQSGTVDLVPPTSQDAPSAEAAEAAPAQDIVIVGQRASLVQAADIKQRADQVVDSIVADDIGKFPDTSVASALQRIPGVQVAVNSRNEVGGPIIRGLDDILTTLNGREVFTGAGRGFAFEDLPAEALAQADVYKSSSADLIEGGVAGVVNLNLQKPLRLKAGTTLAANVRAIYGERVGRTSITANVLAAHHWDGAGGEFGVLVNASVRQYQYSRQTPFNDNLLARNIPGVGGVILPAAQTGLNANGHYTRPQGNFALQWKPSVELEFYIDGLYAGDRTTRADNYILYDNVSAQSMTNVDLSDDCSDYQVGGNGFYSPTGSVGRYCVARGFTANNLNALTATEAHRNRTDNYQLGGGVKYDSGRLHLMADLSWVRSVTSDEGFRVLIGKPIASVTVRTNEGGQPLADAVGLPLADPSDFRFTYGLDDSFSRAAATLKAARFDARYDVGGIVDELQFGGRIAERKAEVSGYYQGGGAPGGAFATPISNYDLGSGFLGASSVAGFDGGATFSVPRTDYLLEAANQDVIRAVYGLPAGRPVDQAERGYSVRERTYAAYGQVRYDVPISGALSLDGLVGVRFTKTDRDIAGAGRVFDDAGGSSVVAVARSTSDSDFLPNASARLKIGSDLQARVTYAKAISRPGFGSLNPGINYTLSTSDYILNSGSAGNPDLRPQKSDSYDATLEYYLGRRGYLALGAYRKNITDRVVGQVARETIAGIEYNINRPRNVGSATLQGIEASGQVFLDFLPGAFGGLGVFANYTYADSEVTTPGDTLEGYALTGVSKNNYNVGLLYEKFGLSARAVYNWRSAYNLYEQTQGQDVRPVDTGVYFTRAQPQGRLDASINYDVGPNMTITFDGLNLTGAKTRTFRSYQDEVLVPRDYSYDERSFLIGVRLRY</sequence>
<reference evidence="13 14" key="1">
    <citation type="submission" date="2021-07" db="EMBL/GenBank/DDBJ databases">
        <title>Sphingomonas sp.</title>
        <authorList>
            <person name="Feng G."/>
            <person name="Li J."/>
            <person name="Pan M."/>
        </authorList>
    </citation>
    <scope>NUCLEOTIDE SEQUENCE [LARGE SCALE GENOMIC DNA]</scope>
    <source>
        <strain evidence="13 14">RRHST34</strain>
    </source>
</reference>
<evidence type="ECO:0000259" key="11">
    <source>
        <dbReference type="Pfam" id="PF00593"/>
    </source>
</evidence>
<dbReference type="Pfam" id="PF00593">
    <property type="entry name" value="TonB_dep_Rec_b-barrel"/>
    <property type="match status" value="1"/>
</dbReference>
<dbReference type="Proteomes" id="UP000759103">
    <property type="component" value="Unassembled WGS sequence"/>
</dbReference>
<keyword evidence="6 8" id="KW-0472">Membrane</keyword>
<keyword evidence="5 9" id="KW-0798">TonB box</keyword>
<evidence type="ECO:0000256" key="3">
    <source>
        <dbReference type="ARBA" id="ARBA00022452"/>
    </source>
</evidence>
<dbReference type="EMBL" id="JAHXZN010000008">
    <property type="protein sequence ID" value="MBW6532515.1"/>
    <property type="molecule type" value="Genomic_DNA"/>
</dbReference>
<evidence type="ECO:0000256" key="10">
    <source>
        <dbReference type="SAM" id="SignalP"/>
    </source>
</evidence>
<keyword evidence="7 8" id="KW-0998">Cell outer membrane</keyword>
<comment type="subcellular location">
    <subcellularLocation>
        <location evidence="1 8">Cell outer membrane</location>
        <topology evidence="1 8">Multi-pass membrane protein</topology>
    </subcellularLocation>
</comment>
<evidence type="ECO:0000313" key="14">
    <source>
        <dbReference type="Proteomes" id="UP000759103"/>
    </source>
</evidence>
<evidence type="ECO:0000256" key="9">
    <source>
        <dbReference type="RuleBase" id="RU003357"/>
    </source>
</evidence>
<keyword evidence="2 8" id="KW-0813">Transport</keyword>
<evidence type="ECO:0000256" key="8">
    <source>
        <dbReference type="PROSITE-ProRule" id="PRU01360"/>
    </source>
</evidence>
<dbReference type="PANTHER" id="PTHR40980">
    <property type="entry name" value="PLUG DOMAIN-CONTAINING PROTEIN"/>
    <property type="match status" value="1"/>
</dbReference>
<evidence type="ECO:0000256" key="6">
    <source>
        <dbReference type="ARBA" id="ARBA00023136"/>
    </source>
</evidence>
<evidence type="ECO:0000313" key="13">
    <source>
        <dbReference type="EMBL" id="MBW6532515.1"/>
    </source>
</evidence>
<dbReference type="InterPro" id="IPR036942">
    <property type="entry name" value="Beta-barrel_TonB_sf"/>
</dbReference>
<dbReference type="PROSITE" id="PS52016">
    <property type="entry name" value="TONB_DEPENDENT_REC_3"/>
    <property type="match status" value="1"/>
</dbReference>
<evidence type="ECO:0000259" key="12">
    <source>
        <dbReference type="Pfam" id="PF07715"/>
    </source>
</evidence>
<dbReference type="InterPro" id="IPR010104">
    <property type="entry name" value="TonB_rcpt_bac"/>
</dbReference>
<dbReference type="InterPro" id="IPR039426">
    <property type="entry name" value="TonB-dep_rcpt-like"/>
</dbReference>
<comment type="similarity">
    <text evidence="8 9">Belongs to the TonB-dependent receptor family.</text>
</comment>
<keyword evidence="14" id="KW-1185">Reference proteome</keyword>
<feature type="chain" id="PRO_5047527618" evidence="10">
    <location>
        <begin position="23"/>
        <end position="914"/>
    </location>
</feature>